<evidence type="ECO:0000256" key="2">
    <source>
        <dbReference type="ARBA" id="ARBA00023002"/>
    </source>
</evidence>
<proteinExistence type="inferred from homology"/>
<dbReference type="PRINTS" id="PR00080">
    <property type="entry name" value="SDRFAMILY"/>
</dbReference>
<evidence type="ECO:0000313" key="5">
    <source>
        <dbReference type="Proteomes" id="UP001597542"/>
    </source>
</evidence>
<keyword evidence="2 4" id="KW-0560">Oxidoreductase</keyword>
<comment type="similarity">
    <text evidence="1 3">Belongs to the short-chain dehydrogenases/reductases (SDR) family.</text>
</comment>
<dbReference type="PANTHER" id="PTHR44196:SF1">
    <property type="entry name" value="DEHYDROGENASE_REDUCTASE SDR FAMILY MEMBER 7B"/>
    <property type="match status" value="1"/>
</dbReference>
<dbReference type="Proteomes" id="UP001597542">
    <property type="component" value="Unassembled WGS sequence"/>
</dbReference>
<dbReference type="GO" id="GO:0016491">
    <property type="term" value="F:oxidoreductase activity"/>
    <property type="evidence" value="ECO:0007669"/>
    <property type="project" value="UniProtKB-KW"/>
</dbReference>
<dbReference type="Pfam" id="PF00106">
    <property type="entry name" value="adh_short"/>
    <property type="match status" value="1"/>
</dbReference>
<dbReference type="SUPFAM" id="SSF51735">
    <property type="entry name" value="NAD(P)-binding Rossmann-fold domains"/>
    <property type="match status" value="1"/>
</dbReference>
<sequence>MRDYRGRVVAITGAGSGIGRSLACRLAYQGARLALSDINADAVAATARECQLRRAADVEHFALDVSDRDAVYAHADAVADRLGAVHLVINNAGVAVHAGVRAMTDEDMAWIMDINFWGVVHGTRAFLPHLIASGSGQVANVSSVFGLISAPKDSAYNASKFAVRGFTESLRQELRIERQPVSVSCVHPGGIKTAIARTARVGDGDDQAAVAALFDRVALTTPDSAARTIIAGLRRDRARILVGPDAWAIAALPRLLGARYSFAVEKAARLLSV</sequence>
<name>A0ABW5HYM4_9PSEU</name>
<comment type="caution">
    <text evidence="4">The sequence shown here is derived from an EMBL/GenBank/DDBJ whole genome shotgun (WGS) entry which is preliminary data.</text>
</comment>
<accession>A0ABW5HYM4</accession>
<protein>
    <submittedName>
        <fullName evidence="4">SDR family NAD(P)-dependent oxidoreductase</fullName>
        <ecNumber evidence="4">1.-.-.-</ecNumber>
    </submittedName>
</protein>
<reference evidence="5" key="1">
    <citation type="journal article" date="2019" name="Int. J. Syst. Evol. Microbiol.">
        <title>The Global Catalogue of Microorganisms (GCM) 10K type strain sequencing project: providing services to taxonomists for standard genome sequencing and annotation.</title>
        <authorList>
            <consortium name="The Broad Institute Genomics Platform"/>
            <consortium name="The Broad Institute Genome Sequencing Center for Infectious Disease"/>
            <person name="Wu L."/>
            <person name="Ma J."/>
        </authorList>
    </citation>
    <scope>NUCLEOTIDE SEQUENCE [LARGE SCALE GENOMIC DNA]</scope>
    <source>
        <strain evidence="5">CGMCC 4.7638</strain>
    </source>
</reference>
<dbReference type="InterPro" id="IPR036291">
    <property type="entry name" value="NAD(P)-bd_dom_sf"/>
</dbReference>
<keyword evidence="5" id="KW-1185">Reference proteome</keyword>
<dbReference type="PANTHER" id="PTHR44196">
    <property type="entry name" value="DEHYDROGENASE/REDUCTASE SDR FAMILY MEMBER 7B"/>
    <property type="match status" value="1"/>
</dbReference>
<evidence type="ECO:0000313" key="4">
    <source>
        <dbReference type="EMBL" id="MFD2482109.1"/>
    </source>
</evidence>
<dbReference type="EC" id="1.-.-.-" evidence="4"/>
<organism evidence="4 5">
    <name type="scientific">Amycolatopsis albidoflavus</name>
    <dbReference type="NCBI Taxonomy" id="102226"/>
    <lineage>
        <taxon>Bacteria</taxon>
        <taxon>Bacillati</taxon>
        <taxon>Actinomycetota</taxon>
        <taxon>Actinomycetes</taxon>
        <taxon>Pseudonocardiales</taxon>
        <taxon>Pseudonocardiaceae</taxon>
        <taxon>Amycolatopsis</taxon>
    </lineage>
</organism>
<dbReference type="Gene3D" id="3.40.50.720">
    <property type="entry name" value="NAD(P)-binding Rossmann-like Domain"/>
    <property type="match status" value="1"/>
</dbReference>
<dbReference type="InterPro" id="IPR020904">
    <property type="entry name" value="Sc_DH/Rdtase_CS"/>
</dbReference>
<dbReference type="RefSeq" id="WP_344279548.1">
    <property type="nucleotide sequence ID" value="NZ_BAAAHV010000016.1"/>
</dbReference>
<dbReference type="InterPro" id="IPR002347">
    <property type="entry name" value="SDR_fam"/>
</dbReference>
<dbReference type="PRINTS" id="PR00081">
    <property type="entry name" value="GDHRDH"/>
</dbReference>
<dbReference type="EMBL" id="JBHUKQ010000011">
    <property type="protein sequence ID" value="MFD2482109.1"/>
    <property type="molecule type" value="Genomic_DNA"/>
</dbReference>
<dbReference type="PROSITE" id="PS00061">
    <property type="entry name" value="ADH_SHORT"/>
    <property type="match status" value="1"/>
</dbReference>
<evidence type="ECO:0000256" key="1">
    <source>
        <dbReference type="ARBA" id="ARBA00006484"/>
    </source>
</evidence>
<gene>
    <name evidence="4" type="ORF">ACFSUT_17610</name>
</gene>
<evidence type="ECO:0000256" key="3">
    <source>
        <dbReference type="RuleBase" id="RU000363"/>
    </source>
</evidence>